<comment type="caution">
    <text evidence="2">The sequence shown here is derived from an EMBL/GenBank/DDBJ whole genome shotgun (WGS) entry which is preliminary data.</text>
</comment>
<dbReference type="InterPro" id="IPR029058">
    <property type="entry name" value="AB_hydrolase_fold"/>
</dbReference>
<dbReference type="Gene3D" id="3.40.50.1820">
    <property type="entry name" value="alpha/beta hydrolase"/>
    <property type="match status" value="1"/>
</dbReference>
<dbReference type="SUPFAM" id="SSF53474">
    <property type="entry name" value="alpha/beta-Hydrolases"/>
    <property type="match status" value="1"/>
</dbReference>
<accession>A0A916ZJ23</accession>
<evidence type="ECO:0000313" key="3">
    <source>
        <dbReference type="Proteomes" id="UP000635071"/>
    </source>
</evidence>
<dbReference type="AlphaFoldDB" id="A0A916ZJ23"/>
<reference evidence="2" key="1">
    <citation type="journal article" date="2014" name="Int. J. Syst. Evol. Microbiol.">
        <title>Complete genome sequence of Corynebacterium casei LMG S-19264T (=DSM 44701T), isolated from a smear-ripened cheese.</title>
        <authorList>
            <consortium name="US DOE Joint Genome Institute (JGI-PGF)"/>
            <person name="Walter F."/>
            <person name="Albersmeier A."/>
            <person name="Kalinowski J."/>
            <person name="Ruckert C."/>
        </authorList>
    </citation>
    <scope>NUCLEOTIDE SEQUENCE</scope>
    <source>
        <strain evidence="2">CGMCC 1.15519</strain>
    </source>
</reference>
<name>A0A916ZJ23_9SPHN</name>
<dbReference type="Proteomes" id="UP000635071">
    <property type="component" value="Unassembled WGS sequence"/>
</dbReference>
<dbReference type="PIRSF" id="PIRSF020818">
    <property type="entry name" value="PHB_depoly_PhaZ"/>
    <property type="match status" value="1"/>
</dbReference>
<gene>
    <name evidence="2" type="ORF">GCM10011529_02280</name>
</gene>
<reference evidence="2" key="2">
    <citation type="submission" date="2020-09" db="EMBL/GenBank/DDBJ databases">
        <authorList>
            <person name="Sun Q."/>
            <person name="Zhou Y."/>
        </authorList>
    </citation>
    <scope>NUCLEOTIDE SEQUENCE</scope>
    <source>
        <strain evidence="2">CGMCC 1.15519</strain>
    </source>
</reference>
<dbReference type="PANTHER" id="PTHR36837">
    <property type="entry name" value="POLY(3-HYDROXYALKANOATE) POLYMERASE SUBUNIT PHAC"/>
    <property type="match status" value="1"/>
</dbReference>
<dbReference type="InterPro" id="IPR051321">
    <property type="entry name" value="PHA/PHB_synthase"/>
</dbReference>
<dbReference type="InterPro" id="IPR010915">
    <property type="entry name" value="PHB_depoly_PhaZ"/>
</dbReference>
<keyword evidence="3" id="KW-1185">Reference proteome</keyword>
<dbReference type="PANTHER" id="PTHR36837:SF4">
    <property type="entry name" value="BLR0908 PROTEIN"/>
    <property type="match status" value="1"/>
</dbReference>
<dbReference type="RefSeq" id="WP_188761084.1">
    <property type="nucleotide sequence ID" value="NZ_BMJM01000001.1"/>
</dbReference>
<dbReference type="NCBIfam" id="TIGR01849">
    <property type="entry name" value="PHB_depoly_PhaZ"/>
    <property type="match status" value="1"/>
</dbReference>
<evidence type="ECO:0000313" key="2">
    <source>
        <dbReference type="EMBL" id="GGD99703.1"/>
    </source>
</evidence>
<feature type="domain" description="PHB de-polymerase C-terminal" evidence="1">
    <location>
        <begin position="204"/>
        <end position="406"/>
    </location>
</feature>
<protein>
    <submittedName>
        <fullName evidence="2">Esterase</fullName>
    </submittedName>
</protein>
<evidence type="ECO:0000259" key="1">
    <source>
        <dbReference type="Pfam" id="PF06850"/>
    </source>
</evidence>
<proteinExistence type="predicted"/>
<sequence>MLYTAHEMQRAWMTGMGTIAQSTSEWLLSPANPMSYVASGPVMARALEVFAHAAAPRGKPDFGLGATIIDGVSVAVSEEILLRKPFGQLKHFNRAVSGRKDPRVLVVTPMSGHYATLLRGTVERLLPDHEVYMTDWRDAKLVPVSDGKFDLNDYIDYVIEFLAEMGPGSHVLAVCQPAVPVYAAVAYMSANNDPATPLTLTMMGGPVDTRKAPTSVDDLATERPYSWFEQNVVAKVPAMYPGAGRKVYPGFLQLAGFMSMNLANHMTSHWEMFRHLVEGDNDSAAATKAFYEEYRSVCDMTAEFYLQTIDVVFQRQAIAKGEFVHRGQLVNPASIDRTAMLAIEGERDDISGLGQTKAALDLATKLGDDKKQYYMAEGAGHFGIFNGSKWRENVAPVVERFIRKHDPAALTPLPARVVVPLHVELDVVPGVEVA</sequence>
<dbReference type="Pfam" id="PF06850">
    <property type="entry name" value="PHB_depo_C"/>
    <property type="match status" value="1"/>
</dbReference>
<dbReference type="InterPro" id="IPR009656">
    <property type="entry name" value="PHB_depo_C"/>
</dbReference>
<organism evidence="2 3">
    <name type="scientific">Sandarakinorhabdus glacialis</name>
    <dbReference type="NCBI Taxonomy" id="1614636"/>
    <lineage>
        <taxon>Bacteria</taxon>
        <taxon>Pseudomonadati</taxon>
        <taxon>Pseudomonadota</taxon>
        <taxon>Alphaproteobacteria</taxon>
        <taxon>Sphingomonadales</taxon>
        <taxon>Sphingosinicellaceae</taxon>
        <taxon>Sandarakinorhabdus</taxon>
    </lineage>
</organism>
<dbReference type="EMBL" id="BMJM01000001">
    <property type="protein sequence ID" value="GGD99703.1"/>
    <property type="molecule type" value="Genomic_DNA"/>
</dbReference>